<evidence type="ECO:0000256" key="1">
    <source>
        <dbReference type="ARBA" id="ARBA00022603"/>
    </source>
</evidence>
<dbReference type="Proteomes" id="UP000192721">
    <property type="component" value="Unassembled WGS sequence"/>
</dbReference>
<dbReference type="PROSITE" id="PS51682">
    <property type="entry name" value="SAM_OMT_I"/>
    <property type="match status" value="1"/>
</dbReference>
<keyword evidence="2 4" id="KW-0808">Transferase</keyword>
<dbReference type="Pfam" id="PF01596">
    <property type="entry name" value="Methyltransf_3"/>
    <property type="match status" value="1"/>
</dbReference>
<dbReference type="EMBL" id="MUKV01000019">
    <property type="protein sequence ID" value="OQS37326.1"/>
    <property type="molecule type" value="Genomic_DNA"/>
</dbReference>
<gene>
    <name evidence="4" type="ORF">B0T45_14570</name>
</gene>
<dbReference type="AlphaFoldDB" id="A0A1W0CRF5"/>
<evidence type="ECO:0000313" key="5">
    <source>
        <dbReference type="Proteomes" id="UP000192721"/>
    </source>
</evidence>
<comment type="caution">
    <text evidence="4">The sequence shown here is derived from an EMBL/GenBank/DDBJ whole genome shotgun (WGS) entry which is preliminary data.</text>
</comment>
<sequence length="222" mass="24616">MTSRTLALDGALHDYLLNISLSEHPVMRELREFTATHRMSKMQIAPEQGQFMAWLAQLIGARRYLEIGVFTGYSALAVTLAMPADSRTLACDVSETFTTVARDYWARAGVADRIELVLQPALVTLRQQLDAGQAGQYDLAFIDADKPAYRDYYEACLQLVRPGGVIAIDNIFLSGRVVEPKPEDPPGVHLMHEFNAGLKHDPRIRMCVLPVGDGLTLCTRLA</sequence>
<dbReference type="Gene3D" id="3.40.50.150">
    <property type="entry name" value="Vaccinia Virus protein VP39"/>
    <property type="match status" value="1"/>
</dbReference>
<dbReference type="GO" id="GO:0008171">
    <property type="term" value="F:O-methyltransferase activity"/>
    <property type="evidence" value="ECO:0007669"/>
    <property type="project" value="InterPro"/>
</dbReference>
<proteinExistence type="predicted"/>
<dbReference type="InterPro" id="IPR050362">
    <property type="entry name" value="Cation-dep_OMT"/>
</dbReference>
<keyword evidence="1 4" id="KW-0489">Methyltransferase</keyword>
<dbReference type="SUPFAM" id="SSF53335">
    <property type="entry name" value="S-adenosyl-L-methionine-dependent methyltransferases"/>
    <property type="match status" value="1"/>
</dbReference>
<organism evidence="4 5">
    <name type="scientific">Chromobacterium haemolyticum</name>
    <dbReference type="NCBI Taxonomy" id="394935"/>
    <lineage>
        <taxon>Bacteria</taxon>
        <taxon>Pseudomonadati</taxon>
        <taxon>Pseudomonadota</taxon>
        <taxon>Betaproteobacteria</taxon>
        <taxon>Neisseriales</taxon>
        <taxon>Chromobacteriaceae</taxon>
        <taxon>Chromobacterium</taxon>
    </lineage>
</organism>
<accession>A0A1W0CRF5</accession>
<name>A0A1W0CRF5_9NEIS</name>
<evidence type="ECO:0000313" key="4">
    <source>
        <dbReference type="EMBL" id="OQS37326.1"/>
    </source>
</evidence>
<keyword evidence="3" id="KW-0949">S-adenosyl-L-methionine</keyword>
<dbReference type="CDD" id="cd02440">
    <property type="entry name" value="AdoMet_MTases"/>
    <property type="match status" value="1"/>
</dbReference>
<dbReference type="InterPro" id="IPR029063">
    <property type="entry name" value="SAM-dependent_MTases_sf"/>
</dbReference>
<protein>
    <submittedName>
        <fullName evidence="4">Methyltransferase</fullName>
    </submittedName>
</protein>
<evidence type="ECO:0000256" key="2">
    <source>
        <dbReference type="ARBA" id="ARBA00022679"/>
    </source>
</evidence>
<dbReference type="PANTHER" id="PTHR10509:SF14">
    <property type="entry name" value="CAFFEOYL-COA O-METHYLTRANSFERASE 3-RELATED"/>
    <property type="match status" value="1"/>
</dbReference>
<evidence type="ECO:0000256" key="3">
    <source>
        <dbReference type="ARBA" id="ARBA00022691"/>
    </source>
</evidence>
<reference evidence="4 5" key="1">
    <citation type="submission" date="2017-02" db="EMBL/GenBank/DDBJ databases">
        <title>Chromobacterium haemolyticum H5244.</title>
        <authorList>
            <person name="Gulvik C.A."/>
        </authorList>
    </citation>
    <scope>NUCLEOTIDE SEQUENCE [LARGE SCALE GENOMIC DNA]</scope>
    <source>
        <strain evidence="4 5">H5244</strain>
    </source>
</reference>
<dbReference type="GO" id="GO:0032259">
    <property type="term" value="P:methylation"/>
    <property type="evidence" value="ECO:0007669"/>
    <property type="project" value="UniProtKB-KW"/>
</dbReference>
<dbReference type="PANTHER" id="PTHR10509">
    <property type="entry name" value="O-METHYLTRANSFERASE-RELATED"/>
    <property type="match status" value="1"/>
</dbReference>
<dbReference type="GO" id="GO:0008757">
    <property type="term" value="F:S-adenosylmethionine-dependent methyltransferase activity"/>
    <property type="evidence" value="ECO:0007669"/>
    <property type="project" value="TreeGrafter"/>
</dbReference>
<dbReference type="RefSeq" id="WP_081555977.1">
    <property type="nucleotide sequence ID" value="NZ_MUKV01000019.1"/>
</dbReference>
<dbReference type="InterPro" id="IPR002935">
    <property type="entry name" value="SAM_O-MeTrfase"/>
</dbReference>